<dbReference type="Pfam" id="PF06325">
    <property type="entry name" value="PrmA"/>
    <property type="match status" value="1"/>
</dbReference>
<evidence type="ECO:0000313" key="8">
    <source>
        <dbReference type="Proteomes" id="UP000005580"/>
    </source>
</evidence>
<keyword evidence="4 6" id="KW-0808">Transferase</keyword>
<evidence type="ECO:0000256" key="4">
    <source>
        <dbReference type="ARBA" id="ARBA00022679"/>
    </source>
</evidence>
<comment type="similarity">
    <text evidence="1 6">Belongs to the methyltransferase superfamily. PrmA family.</text>
</comment>
<dbReference type="Proteomes" id="UP000005580">
    <property type="component" value="Unassembled WGS sequence"/>
</dbReference>
<comment type="caution">
    <text evidence="7">The sequence shown here is derived from an EMBL/GenBank/DDBJ whole genome shotgun (WGS) entry which is preliminary data.</text>
</comment>
<dbReference type="EC" id="2.1.1.-" evidence="6"/>
<evidence type="ECO:0000256" key="1">
    <source>
        <dbReference type="ARBA" id="ARBA00009741"/>
    </source>
</evidence>
<dbReference type="Gene3D" id="3.40.50.150">
    <property type="entry name" value="Vaccinia Virus protein VP39"/>
    <property type="match status" value="1"/>
</dbReference>
<dbReference type="AlphaFoldDB" id="E7RSN0"/>
<dbReference type="SUPFAM" id="SSF53335">
    <property type="entry name" value="S-adenosyl-L-methionine-dependent methyltransferases"/>
    <property type="match status" value="1"/>
</dbReference>
<keyword evidence="7" id="KW-0687">Ribonucleoprotein</keyword>
<feature type="binding site" evidence="6">
    <location>
        <position position="241"/>
    </location>
    <ligand>
        <name>S-adenosyl-L-methionine</name>
        <dbReference type="ChEBI" id="CHEBI:59789"/>
    </ligand>
</feature>
<reference evidence="7" key="1">
    <citation type="submission" date="2011-01" db="EMBL/GenBank/DDBJ databases">
        <authorList>
            <person name="Muzny D."/>
            <person name="Qin X."/>
            <person name="Buhay C."/>
            <person name="Dugan-Rocha S."/>
            <person name="Ding Y."/>
            <person name="Chen G."/>
            <person name="Hawes A."/>
            <person name="Holder M."/>
            <person name="Jhangiani S."/>
            <person name="Johnson A."/>
            <person name="Khan Z."/>
            <person name="Li Z."/>
            <person name="Liu W."/>
            <person name="Liu X."/>
            <person name="Perez L."/>
            <person name="Shen H."/>
            <person name="Wang Q."/>
            <person name="Watt J."/>
            <person name="Xi L."/>
            <person name="Xin Y."/>
            <person name="Zhou J."/>
            <person name="Deng J."/>
            <person name="Jiang H."/>
            <person name="Liu Y."/>
            <person name="Qu J."/>
            <person name="Song X.-Z."/>
            <person name="Zhang L."/>
            <person name="Villasana D."/>
            <person name="Johnson A."/>
            <person name="Liu J."/>
            <person name="Liyanage D."/>
            <person name="Lorensuhewa L."/>
            <person name="Robinson T."/>
            <person name="Song A."/>
            <person name="Song B.-B."/>
            <person name="Dinh H."/>
            <person name="Thornton R."/>
            <person name="Coyle M."/>
            <person name="Francisco L."/>
            <person name="Jackson L."/>
            <person name="Javaid M."/>
            <person name="Korchina V."/>
            <person name="Kovar C."/>
            <person name="Mata R."/>
            <person name="Mathew T."/>
            <person name="Ngo R."/>
            <person name="Nguyen L."/>
            <person name="Nguyen N."/>
            <person name="Okwuonu G."/>
            <person name="Ongeri F."/>
            <person name="Pham C."/>
            <person name="Simmons D."/>
            <person name="Wilczek-Boney K."/>
            <person name="Hale W."/>
            <person name="Jakkamsetti A."/>
            <person name="Pham P."/>
            <person name="Ruth R."/>
            <person name="San Lucas F."/>
            <person name="Warren J."/>
            <person name="Zhang J."/>
            <person name="Zhao Z."/>
            <person name="Zhou C."/>
            <person name="Zhu D."/>
            <person name="Lee S."/>
            <person name="Bess C."/>
            <person name="Blankenburg K."/>
            <person name="Forbes L."/>
            <person name="Fu Q."/>
            <person name="Gubbala S."/>
            <person name="Hirani K."/>
            <person name="Jayaseelan J.C."/>
            <person name="Lara F."/>
            <person name="Munidasa M."/>
            <person name="Palculict T."/>
            <person name="Patil S."/>
            <person name="Pu L.-L."/>
            <person name="Saada N."/>
            <person name="Tang L."/>
            <person name="Weissenberger G."/>
            <person name="Zhu Y."/>
            <person name="Hemphill L."/>
            <person name="Shang Y."/>
            <person name="Youmans B."/>
            <person name="Ayvaz T."/>
            <person name="Ross M."/>
            <person name="Santibanez J."/>
            <person name="Aqrawi P."/>
            <person name="Gross S."/>
            <person name="Joshi V."/>
            <person name="Fowler G."/>
            <person name="Nazareth L."/>
            <person name="Reid J."/>
            <person name="Worley K."/>
            <person name="Petrosino J."/>
            <person name="Highlander S."/>
            <person name="Gibbs R."/>
        </authorList>
    </citation>
    <scope>NUCLEOTIDE SEQUENCE [LARGE SCALE GENOMIC DNA]</scope>
    <source>
        <strain evidence="7">ATCC 33269</strain>
    </source>
</reference>
<comment type="catalytic activity">
    <reaction evidence="6">
        <text>L-lysyl-[protein] + 3 S-adenosyl-L-methionine = N(6),N(6),N(6)-trimethyl-L-lysyl-[protein] + 3 S-adenosyl-L-homocysteine + 3 H(+)</text>
        <dbReference type="Rhea" id="RHEA:54192"/>
        <dbReference type="Rhea" id="RHEA-COMP:9752"/>
        <dbReference type="Rhea" id="RHEA-COMP:13826"/>
        <dbReference type="ChEBI" id="CHEBI:15378"/>
        <dbReference type="ChEBI" id="CHEBI:29969"/>
        <dbReference type="ChEBI" id="CHEBI:57856"/>
        <dbReference type="ChEBI" id="CHEBI:59789"/>
        <dbReference type="ChEBI" id="CHEBI:61961"/>
    </reaction>
</comment>
<keyword evidence="8" id="KW-1185">Reference proteome</keyword>
<protein>
    <recommendedName>
        <fullName evidence="6">Ribosomal protein L11 methyltransferase</fullName>
        <shortName evidence="6">L11 Mtase</shortName>
        <ecNumber evidence="6">2.1.1.-</ecNumber>
    </recommendedName>
</protein>
<keyword evidence="3 6" id="KW-0489">Methyltransferase</keyword>
<dbReference type="eggNOG" id="COG2264">
    <property type="taxonomic scope" value="Bacteria"/>
</dbReference>
<dbReference type="GO" id="GO:0016279">
    <property type="term" value="F:protein-lysine N-methyltransferase activity"/>
    <property type="evidence" value="ECO:0007669"/>
    <property type="project" value="RHEA"/>
</dbReference>
<proteinExistence type="inferred from homology"/>
<dbReference type="InterPro" id="IPR029063">
    <property type="entry name" value="SAM-dependent_MTases_sf"/>
</dbReference>
<dbReference type="HOGENOM" id="CLU_049382_0_0_10"/>
<gene>
    <name evidence="6 7" type="primary">prmA</name>
    <name evidence="7" type="ORF">HMPREF0663_12298</name>
</gene>
<feature type="binding site" evidence="6">
    <location>
        <position position="175"/>
    </location>
    <ligand>
        <name>S-adenosyl-L-methionine</name>
        <dbReference type="ChEBI" id="CHEBI:59789"/>
    </ligand>
</feature>
<dbReference type="GO" id="GO:0005737">
    <property type="term" value="C:cytoplasm"/>
    <property type="evidence" value="ECO:0007669"/>
    <property type="project" value="UniProtKB-SubCell"/>
</dbReference>
<dbReference type="STRING" id="28134.SAMN05444288_2108"/>
<dbReference type="GO" id="GO:0032259">
    <property type="term" value="P:methylation"/>
    <property type="evidence" value="ECO:0007669"/>
    <property type="project" value="UniProtKB-KW"/>
</dbReference>
<evidence type="ECO:0000313" key="7">
    <source>
        <dbReference type="EMBL" id="EFZ36231.1"/>
    </source>
</evidence>
<comment type="function">
    <text evidence="6">Methylates ribosomal protein L11.</text>
</comment>
<dbReference type="GO" id="GO:0005840">
    <property type="term" value="C:ribosome"/>
    <property type="evidence" value="ECO:0007669"/>
    <property type="project" value="UniProtKB-KW"/>
</dbReference>
<feature type="binding site" evidence="6">
    <location>
        <position position="197"/>
    </location>
    <ligand>
        <name>S-adenosyl-L-methionine</name>
        <dbReference type="ChEBI" id="CHEBI:59789"/>
    </ligand>
</feature>
<evidence type="ECO:0000256" key="3">
    <source>
        <dbReference type="ARBA" id="ARBA00022603"/>
    </source>
</evidence>
<dbReference type="PANTHER" id="PTHR43648">
    <property type="entry name" value="ELECTRON TRANSFER FLAVOPROTEIN BETA SUBUNIT LYSINE METHYLTRANSFERASE"/>
    <property type="match status" value="1"/>
</dbReference>
<dbReference type="NCBIfam" id="NF001785">
    <property type="entry name" value="PRK00517.2-2"/>
    <property type="match status" value="1"/>
</dbReference>
<dbReference type="CDD" id="cd02440">
    <property type="entry name" value="AdoMet_MTases"/>
    <property type="match status" value="1"/>
</dbReference>
<evidence type="ECO:0000256" key="6">
    <source>
        <dbReference type="HAMAP-Rule" id="MF_00735"/>
    </source>
</evidence>
<dbReference type="InterPro" id="IPR004498">
    <property type="entry name" value="Ribosomal_PrmA_MeTrfase"/>
</dbReference>
<evidence type="ECO:0000256" key="5">
    <source>
        <dbReference type="ARBA" id="ARBA00022691"/>
    </source>
</evidence>
<keyword evidence="5 6" id="KW-0949">S-adenosyl-L-methionine</keyword>
<dbReference type="InterPro" id="IPR050078">
    <property type="entry name" value="Ribosomal_L11_MeTrfase_PrmA"/>
</dbReference>
<dbReference type="EMBL" id="AEPE02000006">
    <property type="protein sequence ID" value="EFZ36231.1"/>
    <property type="molecule type" value="Genomic_DNA"/>
</dbReference>
<keyword evidence="2 6" id="KW-0963">Cytoplasm</keyword>
<organism evidence="7 8">
    <name type="scientific">Hoylesella oralis ATCC 33269</name>
    <dbReference type="NCBI Taxonomy" id="873533"/>
    <lineage>
        <taxon>Bacteria</taxon>
        <taxon>Pseudomonadati</taxon>
        <taxon>Bacteroidota</taxon>
        <taxon>Bacteroidia</taxon>
        <taxon>Bacteroidales</taxon>
        <taxon>Prevotellaceae</taxon>
        <taxon>Hoylesella</taxon>
    </lineage>
</organism>
<evidence type="ECO:0000256" key="2">
    <source>
        <dbReference type="ARBA" id="ARBA00022490"/>
    </source>
</evidence>
<keyword evidence="7" id="KW-0689">Ribosomal protein</keyword>
<feature type="binding site" evidence="6">
    <location>
        <position position="154"/>
    </location>
    <ligand>
        <name>S-adenosyl-L-methionine</name>
        <dbReference type="ChEBI" id="CHEBI:59789"/>
    </ligand>
</feature>
<dbReference type="HAMAP" id="MF_00735">
    <property type="entry name" value="Methyltr_PrmA"/>
    <property type="match status" value="1"/>
</dbReference>
<dbReference type="PANTHER" id="PTHR43648:SF1">
    <property type="entry name" value="ELECTRON TRANSFER FLAVOPROTEIN BETA SUBUNIT LYSINE METHYLTRANSFERASE"/>
    <property type="match status" value="1"/>
</dbReference>
<sequence length="305" mass="34068">MIGFSLFFYTFANVYLTQIMKYYVVDFIISCKEEIKDMAKELLADAAGEAGFESFEDTENGIKGYVQTDMLDHNMLGELIRNFILPDVNISYTLSPMEDRNWNEEWEKQGFEPIVIGNDIVIYDAKHDSLTDDDKITIGIDTKQAFGTGTHETTRMIISALLTIDIKEKRILDCGCGTGILGIAALKLGAAQAVGYDIDEWSVNNSKHNAQINRIDNMQVLHGNVHVLTHVNGIFDIVLANINRNILLADLPAFKEVLSKQGTIILSGFYTEDVPVLTTKAEELGLSKVKEMTNNNWACIVLTTK</sequence>
<name>E7RSN0_9BACT</name>
<comment type="subcellular location">
    <subcellularLocation>
        <location evidence="6">Cytoplasm</location>
    </subcellularLocation>
</comment>
<accession>E7RSN0</accession>